<sequence>MSQRTLLVVFVTAVYVWNCQPTNGENTEISPGICSSKDIRNNVTNLRSLENCTVIEGHLKIILMFKTKPEDFRGLSYPKLTVVTDFLLLFRVYGMESLKDLFPNLTVIRGNNLFFNYALVFFEMLQFRDIGLHSLMNITRGVVRIEKNPNLCYLSTLDWSKILDTVEDNYIVANKNDRECGDVCPGAAKGKTTCQQTTINGLFNERCWTHKHCQRSKSLGSYLVHPLFNQDVPMMSEDLFYKGDLWFLVISLYDGRSVCI</sequence>
<evidence type="ECO:0000259" key="2">
    <source>
        <dbReference type="Pfam" id="PF01030"/>
    </source>
</evidence>
<feature type="signal peptide" evidence="1">
    <location>
        <begin position="1"/>
        <end position="24"/>
    </location>
</feature>
<feature type="domain" description="Receptor L-domain" evidence="2">
    <location>
        <begin position="51"/>
        <end position="162"/>
    </location>
</feature>
<dbReference type="InterPro" id="IPR000494">
    <property type="entry name" value="Rcpt_L-dom"/>
</dbReference>
<organism evidence="3 4">
    <name type="scientific">Oncorhynchus mykiss</name>
    <name type="common">Rainbow trout</name>
    <name type="synonym">Salmo gairdneri</name>
    <dbReference type="NCBI Taxonomy" id="8022"/>
    <lineage>
        <taxon>Eukaryota</taxon>
        <taxon>Metazoa</taxon>
        <taxon>Chordata</taxon>
        <taxon>Craniata</taxon>
        <taxon>Vertebrata</taxon>
        <taxon>Euteleostomi</taxon>
        <taxon>Actinopterygii</taxon>
        <taxon>Neopterygii</taxon>
        <taxon>Teleostei</taxon>
        <taxon>Protacanthopterygii</taxon>
        <taxon>Salmoniformes</taxon>
        <taxon>Salmonidae</taxon>
        <taxon>Salmoninae</taxon>
        <taxon>Oncorhynchus</taxon>
    </lineage>
</organism>
<keyword evidence="1" id="KW-0732">Signal</keyword>
<protein>
    <recommendedName>
        <fullName evidence="2">Receptor L-domain domain-containing protein</fullName>
    </recommendedName>
</protein>
<dbReference type="Pfam" id="PF01030">
    <property type="entry name" value="Recep_L_domain"/>
    <property type="match status" value="1"/>
</dbReference>
<reference evidence="3" key="2">
    <citation type="submission" date="2014-03" db="EMBL/GenBank/DDBJ databases">
        <authorList>
            <person name="Genoscope - CEA"/>
        </authorList>
    </citation>
    <scope>NUCLEOTIDE SEQUENCE</scope>
</reference>
<evidence type="ECO:0000256" key="1">
    <source>
        <dbReference type="SAM" id="SignalP"/>
    </source>
</evidence>
<evidence type="ECO:0000313" key="3">
    <source>
        <dbReference type="EMBL" id="CDQ94018.1"/>
    </source>
</evidence>
<gene>
    <name evidence="3" type="ORF">GSONMT00009981001</name>
</gene>
<dbReference type="EMBL" id="FR916602">
    <property type="protein sequence ID" value="CDQ94018.1"/>
    <property type="molecule type" value="Genomic_DNA"/>
</dbReference>
<accession>A0A060YQ78</accession>
<dbReference type="Proteomes" id="UP000193380">
    <property type="component" value="Unassembled WGS sequence"/>
</dbReference>
<dbReference type="AlphaFoldDB" id="A0A060YQ78"/>
<dbReference type="PaxDb" id="8022-A0A060YQ78"/>
<dbReference type="InterPro" id="IPR036941">
    <property type="entry name" value="Rcpt_L-dom_sf"/>
</dbReference>
<reference evidence="3" key="1">
    <citation type="journal article" date="2014" name="Nat. Commun.">
        <title>The rainbow trout genome provides novel insights into evolution after whole-genome duplication in vertebrates.</title>
        <authorList>
            <person name="Berthelot C."/>
            <person name="Brunet F."/>
            <person name="Chalopin D."/>
            <person name="Juanchich A."/>
            <person name="Bernard M."/>
            <person name="Noel B."/>
            <person name="Bento P."/>
            <person name="Da Silva C."/>
            <person name="Labadie K."/>
            <person name="Alberti A."/>
            <person name="Aury J.M."/>
            <person name="Louis A."/>
            <person name="Dehais P."/>
            <person name="Bardou P."/>
            <person name="Montfort J."/>
            <person name="Klopp C."/>
            <person name="Cabau C."/>
            <person name="Gaspin C."/>
            <person name="Thorgaard G.H."/>
            <person name="Boussaha M."/>
            <person name="Quillet E."/>
            <person name="Guyomard R."/>
            <person name="Galiana D."/>
            <person name="Bobe J."/>
            <person name="Volff J.N."/>
            <person name="Genet C."/>
            <person name="Wincker P."/>
            <person name="Jaillon O."/>
            <person name="Roest Crollius H."/>
            <person name="Guiguen Y."/>
        </authorList>
    </citation>
    <scope>NUCLEOTIDE SEQUENCE [LARGE SCALE GENOMIC DNA]</scope>
</reference>
<feature type="chain" id="PRO_5001591847" description="Receptor L-domain domain-containing protein" evidence="1">
    <location>
        <begin position="25"/>
        <end position="260"/>
    </location>
</feature>
<dbReference type="SUPFAM" id="SSF52058">
    <property type="entry name" value="L domain-like"/>
    <property type="match status" value="1"/>
</dbReference>
<proteinExistence type="predicted"/>
<name>A0A060YQ78_ONCMY</name>
<evidence type="ECO:0000313" key="4">
    <source>
        <dbReference type="Proteomes" id="UP000193380"/>
    </source>
</evidence>
<dbReference type="STRING" id="8022.A0A060YQ78"/>
<dbReference type="Gene3D" id="3.80.20.20">
    <property type="entry name" value="Receptor L-domain"/>
    <property type="match status" value="1"/>
</dbReference>